<name>A0A1M5TPW4_9GAMM</name>
<proteinExistence type="predicted"/>
<sequence>MTNKTELLQRVGLALYGKQWQTRLAEGLGLSDARRVRQWMAGERPIPEGVWADLENLLADRQQEIAETTKALRQR</sequence>
<organism evidence="1 2">
    <name type="scientific">Ferrimonas marina</name>
    <dbReference type="NCBI Taxonomy" id="299255"/>
    <lineage>
        <taxon>Bacteria</taxon>
        <taxon>Pseudomonadati</taxon>
        <taxon>Pseudomonadota</taxon>
        <taxon>Gammaproteobacteria</taxon>
        <taxon>Alteromonadales</taxon>
        <taxon>Ferrimonadaceae</taxon>
        <taxon>Ferrimonas</taxon>
    </lineage>
</organism>
<evidence type="ECO:0000313" key="1">
    <source>
        <dbReference type="EMBL" id="SHH52802.1"/>
    </source>
</evidence>
<evidence type="ECO:0000313" key="2">
    <source>
        <dbReference type="Proteomes" id="UP000184268"/>
    </source>
</evidence>
<dbReference type="EMBL" id="FQXG01000003">
    <property type="protein sequence ID" value="SHH52802.1"/>
    <property type="molecule type" value="Genomic_DNA"/>
</dbReference>
<accession>A0A1M5TPW4</accession>
<reference evidence="1 2" key="1">
    <citation type="submission" date="2016-11" db="EMBL/GenBank/DDBJ databases">
        <authorList>
            <person name="Jaros S."/>
            <person name="Januszkiewicz K."/>
            <person name="Wedrychowicz H."/>
        </authorList>
    </citation>
    <scope>NUCLEOTIDE SEQUENCE [LARGE SCALE GENOMIC DNA]</scope>
    <source>
        <strain evidence="1 2">DSM 16917</strain>
    </source>
</reference>
<dbReference type="AlphaFoldDB" id="A0A1M5TPW4"/>
<dbReference type="RefSeq" id="WP_200804674.1">
    <property type="nucleotide sequence ID" value="NZ_FQXG01000003.1"/>
</dbReference>
<dbReference type="Proteomes" id="UP000184268">
    <property type="component" value="Unassembled WGS sequence"/>
</dbReference>
<protein>
    <submittedName>
        <fullName evidence="1">Uncharacterized protein</fullName>
    </submittedName>
</protein>
<keyword evidence="2" id="KW-1185">Reference proteome</keyword>
<gene>
    <name evidence="1" type="ORF">SAMN02745129_2233</name>
</gene>